<evidence type="ECO:0000313" key="3">
    <source>
        <dbReference type="Proteomes" id="UP000002051"/>
    </source>
</evidence>
<proteinExistence type="predicted"/>
<reference evidence="1 3" key="2">
    <citation type="journal article" date="2014" name="BMC Genomics">
        <title>An improved genome release (version Mt4.0) for the model legume Medicago truncatula.</title>
        <authorList>
            <person name="Tang H."/>
            <person name="Krishnakumar V."/>
            <person name="Bidwell S."/>
            <person name="Rosen B."/>
            <person name="Chan A."/>
            <person name="Zhou S."/>
            <person name="Gentzbittel L."/>
            <person name="Childs K.L."/>
            <person name="Yandell M."/>
            <person name="Gundlach H."/>
            <person name="Mayer K.F."/>
            <person name="Schwartz D.C."/>
            <person name="Town C.D."/>
        </authorList>
    </citation>
    <scope>GENOME REANNOTATION</scope>
    <source>
        <strain evidence="1">A17</strain>
        <strain evidence="2 3">cv. Jemalong A17</strain>
    </source>
</reference>
<organism evidence="1 3">
    <name type="scientific">Medicago truncatula</name>
    <name type="common">Barrel medic</name>
    <name type="synonym">Medicago tribuloides</name>
    <dbReference type="NCBI Taxonomy" id="3880"/>
    <lineage>
        <taxon>Eukaryota</taxon>
        <taxon>Viridiplantae</taxon>
        <taxon>Streptophyta</taxon>
        <taxon>Embryophyta</taxon>
        <taxon>Tracheophyta</taxon>
        <taxon>Spermatophyta</taxon>
        <taxon>Magnoliopsida</taxon>
        <taxon>eudicotyledons</taxon>
        <taxon>Gunneridae</taxon>
        <taxon>Pentapetalae</taxon>
        <taxon>rosids</taxon>
        <taxon>fabids</taxon>
        <taxon>Fabales</taxon>
        <taxon>Fabaceae</taxon>
        <taxon>Papilionoideae</taxon>
        <taxon>50 kb inversion clade</taxon>
        <taxon>NPAAA clade</taxon>
        <taxon>Hologalegina</taxon>
        <taxon>IRL clade</taxon>
        <taxon>Trifolieae</taxon>
        <taxon>Medicago</taxon>
    </lineage>
</organism>
<sequence length="58" mass="6697">MTTTPTTRHQRQCNDNNINLSNAICMWYQSGHQAPNGAYHVRMTKLCENDRNDYGPLD</sequence>
<evidence type="ECO:0000313" key="1">
    <source>
        <dbReference type="EMBL" id="KEH19544.1"/>
    </source>
</evidence>
<reference evidence="2" key="3">
    <citation type="submission" date="2015-04" db="UniProtKB">
        <authorList>
            <consortium name="EnsemblPlants"/>
        </authorList>
    </citation>
    <scope>IDENTIFICATION</scope>
    <source>
        <strain evidence="2">cv. Jemalong A17</strain>
    </source>
</reference>
<dbReference type="HOGENOM" id="CLU_2982129_0_0_1"/>
<name>A0A072TPV4_MEDTR</name>
<dbReference type="EnsemblPlants" id="KEH19544">
    <property type="protein sequence ID" value="KEH19544"/>
    <property type="gene ID" value="MTR_8g463710"/>
</dbReference>
<dbReference type="Proteomes" id="UP000002051">
    <property type="component" value="Chromosome 8"/>
</dbReference>
<protein>
    <submittedName>
        <fullName evidence="1 2">Uncharacterized protein</fullName>
    </submittedName>
</protein>
<dbReference type="EMBL" id="CM001224">
    <property type="protein sequence ID" value="KEH19544.1"/>
    <property type="molecule type" value="Genomic_DNA"/>
</dbReference>
<reference evidence="1 3" key="1">
    <citation type="journal article" date="2011" name="Nature">
        <title>The Medicago genome provides insight into the evolution of rhizobial symbioses.</title>
        <authorList>
            <person name="Young N.D."/>
            <person name="Debelle F."/>
            <person name="Oldroyd G.E."/>
            <person name="Geurts R."/>
            <person name="Cannon S.B."/>
            <person name="Udvardi M.K."/>
            <person name="Benedito V.A."/>
            <person name="Mayer K.F."/>
            <person name="Gouzy J."/>
            <person name="Schoof H."/>
            <person name="Van de Peer Y."/>
            <person name="Proost S."/>
            <person name="Cook D.R."/>
            <person name="Meyers B.C."/>
            <person name="Spannagl M."/>
            <person name="Cheung F."/>
            <person name="De Mita S."/>
            <person name="Krishnakumar V."/>
            <person name="Gundlach H."/>
            <person name="Zhou S."/>
            <person name="Mudge J."/>
            <person name="Bharti A.K."/>
            <person name="Murray J.D."/>
            <person name="Naoumkina M.A."/>
            <person name="Rosen B."/>
            <person name="Silverstein K.A."/>
            <person name="Tang H."/>
            <person name="Rombauts S."/>
            <person name="Zhao P.X."/>
            <person name="Zhou P."/>
            <person name="Barbe V."/>
            <person name="Bardou P."/>
            <person name="Bechner M."/>
            <person name="Bellec A."/>
            <person name="Berger A."/>
            <person name="Berges H."/>
            <person name="Bidwell S."/>
            <person name="Bisseling T."/>
            <person name="Choisne N."/>
            <person name="Couloux A."/>
            <person name="Denny R."/>
            <person name="Deshpande S."/>
            <person name="Dai X."/>
            <person name="Doyle J.J."/>
            <person name="Dudez A.M."/>
            <person name="Farmer A.D."/>
            <person name="Fouteau S."/>
            <person name="Franken C."/>
            <person name="Gibelin C."/>
            <person name="Gish J."/>
            <person name="Goldstein S."/>
            <person name="Gonzalez A.J."/>
            <person name="Green P.J."/>
            <person name="Hallab A."/>
            <person name="Hartog M."/>
            <person name="Hua A."/>
            <person name="Humphray S.J."/>
            <person name="Jeong D.H."/>
            <person name="Jing Y."/>
            <person name="Jocker A."/>
            <person name="Kenton S.M."/>
            <person name="Kim D.J."/>
            <person name="Klee K."/>
            <person name="Lai H."/>
            <person name="Lang C."/>
            <person name="Lin S."/>
            <person name="Macmil S.L."/>
            <person name="Magdelenat G."/>
            <person name="Matthews L."/>
            <person name="McCorrison J."/>
            <person name="Monaghan E.L."/>
            <person name="Mun J.H."/>
            <person name="Najar F.Z."/>
            <person name="Nicholson C."/>
            <person name="Noirot C."/>
            <person name="O'Bleness M."/>
            <person name="Paule C.R."/>
            <person name="Poulain J."/>
            <person name="Prion F."/>
            <person name="Qin B."/>
            <person name="Qu C."/>
            <person name="Retzel E.F."/>
            <person name="Riddle C."/>
            <person name="Sallet E."/>
            <person name="Samain S."/>
            <person name="Samson N."/>
            <person name="Sanders I."/>
            <person name="Saurat O."/>
            <person name="Scarpelli C."/>
            <person name="Schiex T."/>
            <person name="Segurens B."/>
            <person name="Severin A.J."/>
            <person name="Sherrier D.J."/>
            <person name="Shi R."/>
            <person name="Sims S."/>
            <person name="Singer S.R."/>
            <person name="Sinharoy S."/>
            <person name="Sterck L."/>
            <person name="Viollet A."/>
            <person name="Wang B.B."/>
            <person name="Wang K."/>
            <person name="Wang M."/>
            <person name="Wang X."/>
            <person name="Warfsmann J."/>
            <person name="Weissenbach J."/>
            <person name="White D.D."/>
            <person name="White J.D."/>
            <person name="Wiley G.B."/>
            <person name="Wincker P."/>
            <person name="Xing Y."/>
            <person name="Yang L."/>
            <person name="Yao Z."/>
            <person name="Ying F."/>
            <person name="Zhai J."/>
            <person name="Zhou L."/>
            <person name="Zuber A."/>
            <person name="Denarie J."/>
            <person name="Dixon R.A."/>
            <person name="May G.D."/>
            <person name="Schwartz D.C."/>
            <person name="Rogers J."/>
            <person name="Quetier F."/>
            <person name="Town C.D."/>
            <person name="Roe B.A."/>
        </authorList>
    </citation>
    <scope>NUCLEOTIDE SEQUENCE [LARGE SCALE GENOMIC DNA]</scope>
    <source>
        <strain evidence="1">A17</strain>
        <strain evidence="2 3">cv. Jemalong A17</strain>
    </source>
</reference>
<dbReference type="AlphaFoldDB" id="A0A072TPV4"/>
<accession>A0A072TPV4</accession>
<keyword evidence="3" id="KW-1185">Reference proteome</keyword>
<evidence type="ECO:0000313" key="2">
    <source>
        <dbReference type="EnsemblPlants" id="KEH19544"/>
    </source>
</evidence>
<gene>
    <name evidence="1" type="ordered locus">MTR_8g463710</name>
</gene>